<keyword evidence="1" id="KW-0560">Oxidoreductase</keyword>
<dbReference type="InterPro" id="IPR036291">
    <property type="entry name" value="NAD(P)-bd_dom_sf"/>
</dbReference>
<dbReference type="Gene3D" id="3.30.360.10">
    <property type="entry name" value="Dihydrodipicolinate Reductase, domain 2"/>
    <property type="match status" value="1"/>
</dbReference>
<dbReference type="Pfam" id="PF22725">
    <property type="entry name" value="GFO_IDH_MocA_C3"/>
    <property type="match status" value="1"/>
</dbReference>
<dbReference type="InterPro" id="IPR050463">
    <property type="entry name" value="Gfo/Idh/MocA_oxidrdct_glycsds"/>
</dbReference>
<reference evidence="4" key="1">
    <citation type="journal article" date="2022" name="Microorganisms">
        <title>Discovery, Biosynthesis and Biological Activity of a Succinylated Myxochelin from the Myxobacterial Strain MSr12020.</title>
        <authorList>
            <person name="Okoth D.A."/>
            <person name="Hug J.J."/>
            <person name="Garcia R."/>
            <person name="Muller R."/>
        </authorList>
    </citation>
    <scope>NUCLEOTIDE SEQUENCE</scope>
    <source>
        <strain evidence="4">MSr12020</strain>
    </source>
</reference>
<evidence type="ECO:0008006" key="5">
    <source>
        <dbReference type="Google" id="ProtNLM"/>
    </source>
</evidence>
<evidence type="ECO:0000256" key="1">
    <source>
        <dbReference type="ARBA" id="ARBA00023002"/>
    </source>
</evidence>
<dbReference type="AlphaFoldDB" id="A0A9E8DAA0"/>
<evidence type="ECO:0000313" key="4">
    <source>
        <dbReference type="EMBL" id="UZH23238.1"/>
    </source>
</evidence>
<evidence type="ECO:0000259" key="2">
    <source>
        <dbReference type="Pfam" id="PF01408"/>
    </source>
</evidence>
<dbReference type="SUPFAM" id="SSF51735">
    <property type="entry name" value="NAD(P)-binding Rossmann-fold domains"/>
    <property type="match status" value="1"/>
</dbReference>
<protein>
    <recommendedName>
        <fullName evidence="5">Gfo/Idh/MocA family oxidoreductase</fullName>
    </recommendedName>
</protein>
<dbReference type="SUPFAM" id="SSF55347">
    <property type="entry name" value="Glyceraldehyde-3-phosphate dehydrogenase-like, C-terminal domain"/>
    <property type="match status" value="1"/>
</dbReference>
<feature type="domain" description="Gfo/Idh/MocA-like oxidoreductase N-terminal" evidence="2">
    <location>
        <begin position="9"/>
        <end position="123"/>
    </location>
</feature>
<dbReference type="Gene3D" id="3.40.50.720">
    <property type="entry name" value="NAD(P)-binding Rossmann-like Domain"/>
    <property type="match status" value="1"/>
</dbReference>
<feature type="domain" description="GFO/IDH/MocA-like oxidoreductase" evidence="3">
    <location>
        <begin position="138"/>
        <end position="271"/>
    </location>
</feature>
<dbReference type="GO" id="GO:0016491">
    <property type="term" value="F:oxidoreductase activity"/>
    <property type="evidence" value="ECO:0007669"/>
    <property type="project" value="UniProtKB-KW"/>
</dbReference>
<evidence type="ECO:0000259" key="3">
    <source>
        <dbReference type="Pfam" id="PF22725"/>
    </source>
</evidence>
<dbReference type="EMBL" id="OP359050">
    <property type="protein sequence ID" value="UZH23238.1"/>
    <property type="molecule type" value="Genomic_DNA"/>
</dbReference>
<name>A0A9E8DAA0_9BACT</name>
<dbReference type="PANTHER" id="PTHR43818">
    <property type="entry name" value="BCDNA.GH03377"/>
    <property type="match status" value="1"/>
</dbReference>
<dbReference type="GO" id="GO:0000166">
    <property type="term" value="F:nucleotide binding"/>
    <property type="evidence" value="ECO:0007669"/>
    <property type="project" value="InterPro"/>
</dbReference>
<organism evidence="4">
    <name type="scientific">myxobacterium MSr12020</name>
    <dbReference type="NCBI Taxonomy" id="2993535"/>
    <lineage>
        <taxon>Bacteria</taxon>
        <taxon>Pseudomonadati</taxon>
        <taxon>Myxococcota</taxon>
        <taxon>Myxococcia</taxon>
        <taxon>Myxococcales</taxon>
    </lineage>
</organism>
<dbReference type="InterPro" id="IPR000683">
    <property type="entry name" value="Gfo/Idh/MocA-like_OxRdtase_N"/>
</dbReference>
<reference evidence="4" key="2">
    <citation type="submission" date="2022-09" db="EMBL/GenBank/DDBJ databases">
        <authorList>
            <person name="Okoth D.A."/>
            <person name="Hug J.J."/>
            <person name="Garcia R."/>
            <person name="Mueller R."/>
        </authorList>
    </citation>
    <scope>NUCLEOTIDE SEQUENCE</scope>
    <source>
        <strain evidence="4">MSr12020</strain>
    </source>
</reference>
<dbReference type="PANTHER" id="PTHR43818:SF11">
    <property type="entry name" value="BCDNA.GH03377"/>
    <property type="match status" value="1"/>
</dbReference>
<proteinExistence type="predicted"/>
<accession>A0A9E8DAA0</accession>
<sequence length="377" mass="40566">MARANTGKLRVGIVSANWGAIAHLPAWRLLDEVEVTAICTSRQESAEAAAQQFAVARPFWDFQAMCADPDIDVIDAGTNPILREKMVTAALHAGKHVVNQLPFASSLAAAERLGALQREKGVVGVAAASVVGLPHLALMKEMIDEGYLGEIFQVHCSWQMGFFLKIYPGFPYTWFGQAGLGVSVTRNQGSHMLHALRQVFGPIQSVVGRMETQLGTWDLPSGEAMRVETDDTSHALLRFASGAMGTLTTSWTACDSPGFHIDAFGSKGRLRLEALHYPSVASARLYAARSDFALSPSGGEVPVPERLSTVAGRVVAADPNDGSGGQRVSLARLFDGFVQAVRNGGEPPGSFARALEVQKIIEALYESHRRRAWVDLA</sequence>
<dbReference type="Pfam" id="PF01408">
    <property type="entry name" value="GFO_IDH_MocA"/>
    <property type="match status" value="1"/>
</dbReference>
<dbReference type="InterPro" id="IPR055170">
    <property type="entry name" value="GFO_IDH_MocA-like_dom"/>
</dbReference>